<dbReference type="HOGENOM" id="CLU_2606039_0_0_1"/>
<dbReference type="VEuPathDB" id="FungiDB:PV06_00756"/>
<keyword evidence="3" id="KW-1185">Reference proteome</keyword>
<reference evidence="2 3" key="1">
    <citation type="submission" date="2015-01" db="EMBL/GenBank/DDBJ databases">
        <title>The Genome Sequence of Exophiala oligosperma CBS72588.</title>
        <authorList>
            <consortium name="The Broad Institute Genomics Platform"/>
            <person name="Cuomo C."/>
            <person name="de Hoog S."/>
            <person name="Gorbushina A."/>
            <person name="Stielow B."/>
            <person name="Teixiera M."/>
            <person name="Abouelleil A."/>
            <person name="Chapman S.B."/>
            <person name="Priest M."/>
            <person name="Young S.K."/>
            <person name="Wortman J."/>
            <person name="Nusbaum C."/>
            <person name="Birren B."/>
        </authorList>
    </citation>
    <scope>NUCLEOTIDE SEQUENCE [LARGE SCALE GENOMIC DNA]</scope>
    <source>
        <strain evidence="2 3">CBS 72588</strain>
    </source>
</reference>
<accession>A0A0D2CE45</accession>
<evidence type="ECO:0000313" key="3">
    <source>
        <dbReference type="Proteomes" id="UP000053342"/>
    </source>
</evidence>
<evidence type="ECO:0000256" key="1">
    <source>
        <dbReference type="SAM" id="MobiDB-lite"/>
    </source>
</evidence>
<protein>
    <submittedName>
        <fullName evidence="2">Uncharacterized protein</fullName>
    </submittedName>
</protein>
<gene>
    <name evidence="2" type="ORF">PV06_00756</name>
</gene>
<evidence type="ECO:0000313" key="2">
    <source>
        <dbReference type="EMBL" id="KIW48137.1"/>
    </source>
</evidence>
<dbReference type="RefSeq" id="XP_016268353.1">
    <property type="nucleotide sequence ID" value="XM_016401300.1"/>
</dbReference>
<name>A0A0D2CE45_9EURO</name>
<sequence>MEKDSEVQIEATGPGGKASNSLTVDDPDAGLSLEEKKLKVKLKGAKGTSTIMEGRPQAHPMAVSLVLGFVLGSNEYWER</sequence>
<dbReference type="AlphaFoldDB" id="A0A0D2CE45"/>
<dbReference type="GeneID" id="27352830"/>
<dbReference type="EMBL" id="KN847332">
    <property type="protein sequence ID" value="KIW48137.1"/>
    <property type="molecule type" value="Genomic_DNA"/>
</dbReference>
<dbReference type="Proteomes" id="UP000053342">
    <property type="component" value="Unassembled WGS sequence"/>
</dbReference>
<organism evidence="2 3">
    <name type="scientific">Exophiala oligosperma</name>
    <dbReference type="NCBI Taxonomy" id="215243"/>
    <lineage>
        <taxon>Eukaryota</taxon>
        <taxon>Fungi</taxon>
        <taxon>Dikarya</taxon>
        <taxon>Ascomycota</taxon>
        <taxon>Pezizomycotina</taxon>
        <taxon>Eurotiomycetes</taxon>
        <taxon>Chaetothyriomycetidae</taxon>
        <taxon>Chaetothyriales</taxon>
        <taxon>Herpotrichiellaceae</taxon>
        <taxon>Exophiala</taxon>
    </lineage>
</organism>
<feature type="region of interest" description="Disordered" evidence="1">
    <location>
        <begin position="1"/>
        <end position="29"/>
    </location>
</feature>
<proteinExistence type="predicted"/>